<dbReference type="Pfam" id="PF13279">
    <property type="entry name" value="4HBT_2"/>
    <property type="match status" value="1"/>
</dbReference>
<dbReference type="Proteomes" id="UP001201873">
    <property type="component" value="Unassembled WGS sequence"/>
</dbReference>
<proteinExistence type="predicted"/>
<sequence>MDPRRDPFRLSLASYPLSHAVIARFSDMDVNGHLNNVALSSYYEDARVAVDLRVFPEAPGRRSFSLVVAQVSTQYLAEAPFPGTYTIGIGVSRLGTTSFTHSAGLFLDSVCLGLSDAVIVHLVDGLPTPLPPHLRTMIETVAFPAPGIEATPDIDAQDARPR</sequence>
<reference evidence="1 2" key="1">
    <citation type="submission" date="2022-04" db="EMBL/GenBank/DDBJ databases">
        <title>Genome diversity in the genus Frankia.</title>
        <authorList>
            <person name="Carlos-Shanley C."/>
            <person name="Hahn D."/>
        </authorList>
    </citation>
    <scope>NUCLEOTIDE SEQUENCE [LARGE SCALE GENOMIC DNA]</scope>
    <source>
        <strain evidence="1 2">Ag45/Mut15</strain>
    </source>
</reference>
<dbReference type="SUPFAM" id="SSF54637">
    <property type="entry name" value="Thioesterase/thiol ester dehydrase-isomerase"/>
    <property type="match status" value="1"/>
</dbReference>
<protein>
    <submittedName>
        <fullName evidence="1">Acyl-CoA thioesterase</fullName>
    </submittedName>
</protein>
<keyword evidence="2" id="KW-1185">Reference proteome</keyword>
<organism evidence="1 2">
    <name type="scientific">Frankia umida</name>
    <dbReference type="NCBI Taxonomy" id="573489"/>
    <lineage>
        <taxon>Bacteria</taxon>
        <taxon>Bacillati</taxon>
        <taxon>Actinomycetota</taxon>
        <taxon>Actinomycetes</taxon>
        <taxon>Frankiales</taxon>
        <taxon>Frankiaceae</taxon>
        <taxon>Frankia</taxon>
    </lineage>
</organism>
<evidence type="ECO:0000313" key="2">
    <source>
        <dbReference type="Proteomes" id="UP001201873"/>
    </source>
</evidence>
<evidence type="ECO:0000313" key="1">
    <source>
        <dbReference type="EMBL" id="MCK9878192.1"/>
    </source>
</evidence>
<dbReference type="RefSeq" id="WP_248826323.1">
    <property type="nucleotide sequence ID" value="NZ_JALKFT010000028.1"/>
</dbReference>
<dbReference type="EMBL" id="JALKFT010000028">
    <property type="protein sequence ID" value="MCK9878192.1"/>
    <property type="molecule type" value="Genomic_DNA"/>
</dbReference>
<accession>A0ABT0K309</accession>
<dbReference type="CDD" id="cd00586">
    <property type="entry name" value="4HBT"/>
    <property type="match status" value="1"/>
</dbReference>
<gene>
    <name evidence="1" type="ORF">MXD59_20885</name>
</gene>
<dbReference type="Gene3D" id="3.10.129.10">
    <property type="entry name" value="Hotdog Thioesterase"/>
    <property type="match status" value="1"/>
</dbReference>
<dbReference type="InterPro" id="IPR029069">
    <property type="entry name" value="HotDog_dom_sf"/>
</dbReference>
<comment type="caution">
    <text evidence="1">The sequence shown here is derived from an EMBL/GenBank/DDBJ whole genome shotgun (WGS) entry which is preliminary data.</text>
</comment>
<name>A0ABT0K309_9ACTN</name>